<evidence type="ECO:0000256" key="1">
    <source>
        <dbReference type="ARBA" id="ARBA00004123"/>
    </source>
</evidence>
<dbReference type="GO" id="GO:0000712">
    <property type="term" value="P:resolution of meiotic recombination intermediates"/>
    <property type="evidence" value="ECO:0007669"/>
    <property type="project" value="TreeGrafter"/>
</dbReference>
<feature type="region of interest" description="Disordered" evidence="7">
    <location>
        <begin position="88"/>
        <end position="112"/>
    </location>
</feature>
<dbReference type="GeneID" id="4851983"/>
<reference evidence="8 9" key="1">
    <citation type="journal article" date="2007" name="Nat. Biotechnol.">
        <title>Genome sequence of the lignocellulose-bioconverting and xylose-fermenting yeast Pichia stipitis.</title>
        <authorList>
            <person name="Jeffries T.W."/>
            <person name="Grigoriev I.V."/>
            <person name="Grimwood J."/>
            <person name="Laplaza J.M."/>
            <person name="Aerts A."/>
            <person name="Salamov A."/>
            <person name="Schmutz J."/>
            <person name="Lindquist E."/>
            <person name="Dehal P."/>
            <person name="Shapiro H."/>
            <person name="Jin Y.S."/>
            <person name="Passoth V."/>
            <person name="Richardson P.M."/>
        </authorList>
    </citation>
    <scope>NUCLEOTIDE SEQUENCE [LARGE SCALE GENOMIC DNA]</scope>
    <source>
        <strain evidence="9">ATCC 58785 / CBS 6054 / NBRC 10063 / NRRL Y-11545</strain>
    </source>
</reference>
<dbReference type="GO" id="GO:0003677">
    <property type="term" value="F:DNA binding"/>
    <property type="evidence" value="ECO:0007669"/>
    <property type="project" value="UniProtKB-KW"/>
</dbReference>
<comment type="subcellular location">
    <subcellularLocation>
        <location evidence="1">Nucleus</location>
    </subcellularLocation>
</comment>
<dbReference type="GO" id="GO:0071821">
    <property type="term" value="C:FANCM-MHF complex"/>
    <property type="evidence" value="ECO:0007669"/>
    <property type="project" value="TreeGrafter"/>
</dbReference>
<feature type="compositionally biased region" description="Acidic residues" evidence="7">
    <location>
        <begin position="88"/>
        <end position="107"/>
    </location>
</feature>
<dbReference type="GO" id="GO:0051382">
    <property type="term" value="P:kinetochore assembly"/>
    <property type="evidence" value="ECO:0007669"/>
    <property type="project" value="InterPro"/>
</dbReference>
<dbReference type="EMBL" id="AAVQ01000002">
    <property type="protein sequence ID" value="EAZ62944.2"/>
    <property type="molecule type" value="Genomic_DNA"/>
</dbReference>
<evidence type="ECO:0000256" key="3">
    <source>
        <dbReference type="ARBA" id="ARBA00022763"/>
    </source>
</evidence>
<dbReference type="Pfam" id="PF09415">
    <property type="entry name" value="CENP-X"/>
    <property type="match status" value="1"/>
</dbReference>
<comment type="similarity">
    <text evidence="2">Belongs to the CENP-X/MHF2 family.</text>
</comment>
<evidence type="ECO:0000313" key="9">
    <source>
        <dbReference type="Proteomes" id="UP000002258"/>
    </source>
</evidence>
<evidence type="ECO:0000256" key="2">
    <source>
        <dbReference type="ARBA" id="ARBA00009359"/>
    </source>
</evidence>
<dbReference type="Proteomes" id="UP000002258">
    <property type="component" value="Chromosome 1"/>
</dbReference>
<dbReference type="RefSeq" id="XP_001386967.2">
    <property type="nucleotide sequence ID" value="XM_001386930.1"/>
</dbReference>
<dbReference type="HOGENOM" id="CLU_113787_1_0_1"/>
<dbReference type="eggNOG" id="ENOG502SGQY">
    <property type="taxonomic scope" value="Eukaryota"/>
</dbReference>
<evidence type="ECO:0000256" key="4">
    <source>
        <dbReference type="ARBA" id="ARBA00023125"/>
    </source>
</evidence>
<dbReference type="GO" id="GO:0031297">
    <property type="term" value="P:replication fork processing"/>
    <property type="evidence" value="ECO:0007669"/>
    <property type="project" value="TreeGrafter"/>
</dbReference>
<gene>
    <name evidence="8" type="ORF">PICST_29256</name>
</gene>
<dbReference type="PANTHER" id="PTHR28680:SF1">
    <property type="entry name" value="CENTROMERE PROTEIN X"/>
    <property type="match status" value="1"/>
</dbReference>
<dbReference type="STRING" id="322104.A3GI84"/>
<protein>
    <submittedName>
        <fullName evidence="8">Uncharacterized protein</fullName>
    </submittedName>
</protein>
<organism evidence="8 9">
    <name type="scientific">Scheffersomyces stipitis (strain ATCC 58785 / CBS 6054 / NBRC 10063 / NRRL Y-11545)</name>
    <name type="common">Yeast</name>
    <name type="synonym">Pichia stipitis</name>
    <dbReference type="NCBI Taxonomy" id="322104"/>
    <lineage>
        <taxon>Eukaryota</taxon>
        <taxon>Fungi</taxon>
        <taxon>Dikarya</taxon>
        <taxon>Ascomycota</taxon>
        <taxon>Saccharomycotina</taxon>
        <taxon>Pichiomycetes</taxon>
        <taxon>Debaryomycetaceae</taxon>
        <taxon>Scheffersomyces</taxon>
    </lineage>
</organism>
<keyword evidence="3" id="KW-0227">DNA damage</keyword>
<dbReference type="KEGG" id="pic:PICST_29256"/>
<evidence type="ECO:0000313" key="8">
    <source>
        <dbReference type="EMBL" id="EAZ62944.2"/>
    </source>
</evidence>
<proteinExistence type="inferred from homology"/>
<keyword evidence="4" id="KW-0238">DNA-binding</keyword>
<keyword evidence="6" id="KW-0539">Nucleus</keyword>
<name>A3GI84_PICST</name>
<evidence type="ECO:0000256" key="5">
    <source>
        <dbReference type="ARBA" id="ARBA00023204"/>
    </source>
</evidence>
<keyword evidence="9" id="KW-1185">Reference proteome</keyword>
<dbReference type="PANTHER" id="PTHR28680">
    <property type="entry name" value="CENTROMERE PROTEIN X"/>
    <property type="match status" value="1"/>
</dbReference>
<evidence type="ECO:0000256" key="6">
    <source>
        <dbReference type="ARBA" id="ARBA00023242"/>
    </source>
</evidence>
<dbReference type="GO" id="GO:0006281">
    <property type="term" value="P:DNA repair"/>
    <property type="evidence" value="ECO:0007669"/>
    <property type="project" value="UniProtKB-KW"/>
</dbReference>
<dbReference type="AlphaFoldDB" id="A3GI84"/>
<keyword evidence="5" id="KW-0234">DNA repair</keyword>
<dbReference type="OMA" id="NTDNNHA"/>
<dbReference type="OrthoDB" id="2500381at2759"/>
<evidence type="ECO:0000256" key="7">
    <source>
        <dbReference type="SAM" id="MobiDB-lite"/>
    </source>
</evidence>
<comment type="caution">
    <text evidence="8">The sequence shown here is derived from an EMBL/GenBank/DDBJ whole genome shotgun (WGS) entry which is preliminary data.</text>
</comment>
<dbReference type="InParanoid" id="A3GI84"/>
<accession>A3GI84</accession>
<sequence>METEEETNISVTTIARIFREIGFKNADTSIMLSTLKLSAEYIRLFVNEAIIRANEERILEGDSLSKVDGIDNVESASDANIEVDAEAEDEIIEDDDIDDLDPEDIQDSDTQRQLKVAETNNNDTLDSRHLQKIAGVLILDF</sequence>
<dbReference type="InterPro" id="IPR018552">
    <property type="entry name" value="CENP-X"/>
</dbReference>